<evidence type="ECO:0000313" key="2">
    <source>
        <dbReference type="Proteomes" id="UP001416858"/>
    </source>
</evidence>
<protein>
    <submittedName>
        <fullName evidence="1">Uncharacterized protein</fullName>
    </submittedName>
</protein>
<comment type="caution">
    <text evidence="1">The sequence shown here is derived from an EMBL/GenBank/DDBJ whole genome shotgun (WGS) entry which is preliminary data.</text>
</comment>
<name>A0ABP9VKI2_9BACT</name>
<accession>A0ABP9VKI2</accession>
<dbReference type="EMBL" id="BAABRO010000002">
    <property type="protein sequence ID" value="GAA5505695.1"/>
    <property type="molecule type" value="Genomic_DNA"/>
</dbReference>
<keyword evidence="2" id="KW-1185">Reference proteome</keyword>
<organism evidence="1 2">
    <name type="scientific">Novipirellula caenicola</name>
    <dbReference type="NCBI Taxonomy" id="1536901"/>
    <lineage>
        <taxon>Bacteria</taxon>
        <taxon>Pseudomonadati</taxon>
        <taxon>Planctomycetota</taxon>
        <taxon>Planctomycetia</taxon>
        <taxon>Pirellulales</taxon>
        <taxon>Pirellulaceae</taxon>
        <taxon>Novipirellula</taxon>
    </lineage>
</organism>
<gene>
    <name evidence="1" type="ORF">Rcae01_01141</name>
</gene>
<reference evidence="1 2" key="1">
    <citation type="submission" date="2024-02" db="EMBL/GenBank/DDBJ databases">
        <title>Rhodopirellula caenicola NBRC 110016.</title>
        <authorList>
            <person name="Ichikawa N."/>
            <person name="Katano-Makiyama Y."/>
            <person name="Hidaka K."/>
        </authorList>
    </citation>
    <scope>NUCLEOTIDE SEQUENCE [LARGE SCALE GENOMIC DNA]</scope>
    <source>
        <strain evidence="1 2">NBRC 110016</strain>
    </source>
</reference>
<dbReference type="Proteomes" id="UP001416858">
    <property type="component" value="Unassembled WGS sequence"/>
</dbReference>
<sequence length="86" mass="9550">MVTGCDNTLGRRGTPFLSLPAFMVPRDQKGCGYAAVANLLRPLNASFATLAFRSERPWTMDRRSLLTSPCPHWRGGWRRVDTALVG</sequence>
<proteinExistence type="predicted"/>
<evidence type="ECO:0000313" key="1">
    <source>
        <dbReference type="EMBL" id="GAA5505695.1"/>
    </source>
</evidence>